<keyword evidence="7" id="KW-0539">Nucleus</keyword>
<evidence type="ECO:0000256" key="1">
    <source>
        <dbReference type="ARBA" id="ARBA00004123"/>
    </source>
</evidence>
<evidence type="ECO:0000313" key="10">
    <source>
        <dbReference type="Proteomes" id="UP001497623"/>
    </source>
</evidence>
<protein>
    <recommendedName>
        <fullName evidence="11">Exportin 6</fullName>
    </recommendedName>
</protein>
<feature type="transmembrane region" description="Helical" evidence="8">
    <location>
        <begin position="170"/>
        <end position="191"/>
    </location>
</feature>
<dbReference type="PANTHER" id="PTHR21452:SF4">
    <property type="entry name" value="EXPORTIN-6"/>
    <property type="match status" value="1"/>
</dbReference>
<keyword evidence="10" id="KW-1185">Reference proteome</keyword>
<reference evidence="9 10" key="1">
    <citation type="submission" date="2024-05" db="EMBL/GenBank/DDBJ databases">
        <authorList>
            <person name="Wallberg A."/>
        </authorList>
    </citation>
    <scope>NUCLEOTIDE SEQUENCE [LARGE SCALE GENOMIC DNA]</scope>
</reference>
<dbReference type="InterPro" id="IPR040016">
    <property type="entry name" value="XPO6"/>
</dbReference>
<keyword evidence="6" id="KW-0653">Protein transport</keyword>
<dbReference type="AlphaFoldDB" id="A0AAV2QWA4"/>
<proteinExistence type="inferred from homology"/>
<dbReference type="EMBL" id="CAXKWB010010562">
    <property type="protein sequence ID" value="CAL4098469.1"/>
    <property type="molecule type" value="Genomic_DNA"/>
</dbReference>
<keyword evidence="8" id="KW-1133">Transmembrane helix</keyword>
<keyword evidence="8" id="KW-0812">Transmembrane</keyword>
<dbReference type="GO" id="GO:0005737">
    <property type="term" value="C:cytoplasm"/>
    <property type="evidence" value="ECO:0007669"/>
    <property type="project" value="UniProtKB-SubCell"/>
</dbReference>
<feature type="transmembrane region" description="Helical" evidence="8">
    <location>
        <begin position="20"/>
        <end position="42"/>
    </location>
</feature>
<gene>
    <name evidence="9" type="ORF">MNOR_LOCUS16240</name>
</gene>
<evidence type="ECO:0000256" key="8">
    <source>
        <dbReference type="SAM" id="Phobius"/>
    </source>
</evidence>
<comment type="similarity">
    <text evidence="3">Belongs to the exportin family.</text>
</comment>
<evidence type="ECO:0000256" key="7">
    <source>
        <dbReference type="ARBA" id="ARBA00023242"/>
    </source>
</evidence>
<name>A0AAV2QWA4_MEGNR</name>
<dbReference type="GO" id="GO:0005634">
    <property type="term" value="C:nucleus"/>
    <property type="evidence" value="ECO:0007669"/>
    <property type="project" value="UniProtKB-SubCell"/>
</dbReference>
<evidence type="ECO:0008006" key="11">
    <source>
        <dbReference type="Google" id="ProtNLM"/>
    </source>
</evidence>
<dbReference type="Proteomes" id="UP001497623">
    <property type="component" value="Unassembled WGS sequence"/>
</dbReference>
<evidence type="ECO:0000313" key="9">
    <source>
        <dbReference type="EMBL" id="CAL4098469.1"/>
    </source>
</evidence>
<sequence length="470" mass="54252">MDNATCHPLTLNDIDDLIDSYMILLMNLFLIIQCLMNLYPILVVQVHLQMLSVTSHIKQNIGLFVYKSLFLFLKLEWAAFLSEKRLPKPISDVSLFQGKVSPSTSEIRQTSSSSYQDDCECITHTLAGVKGQTFLTVGHEHQEVENAKKKSRSDYSHHILNLFQKLTLQYSIYLLYIFGCHSIWLILFYFFSLQRASQGQPKIEDSFGIFIDVTLTHSSMSFVIYRDNTAAIGVVEKFLKLLELIVSEPGQSFKRFVPNTITLCMDHIYPVVSERSSPEVKGPLFELLRCLLEHNWKFFFRSSVHQSLGAANMDYVENEAQFIQIMQALGQSFMQPDISIFKHNLETMESLNSKYKLYHRAVFRNSMLGQFITVLLQVLVHRSQDILQEEITITIYNMASVEFETFFAAFVVHFLQNMEGLSNDQRSTLKENFKTDTDLPTFTQNVQRFINDLRYYRMCNASLPAGTVKL</sequence>
<keyword evidence="4" id="KW-0813">Transport</keyword>
<keyword evidence="8" id="KW-0472">Membrane</keyword>
<accession>A0AAV2QWA4</accession>
<evidence type="ECO:0000256" key="2">
    <source>
        <dbReference type="ARBA" id="ARBA00004496"/>
    </source>
</evidence>
<evidence type="ECO:0000256" key="6">
    <source>
        <dbReference type="ARBA" id="ARBA00022927"/>
    </source>
</evidence>
<evidence type="ECO:0000256" key="5">
    <source>
        <dbReference type="ARBA" id="ARBA00022490"/>
    </source>
</evidence>
<dbReference type="GO" id="GO:0005049">
    <property type="term" value="F:nuclear export signal receptor activity"/>
    <property type="evidence" value="ECO:0007669"/>
    <property type="project" value="InterPro"/>
</dbReference>
<evidence type="ECO:0000256" key="3">
    <source>
        <dbReference type="ARBA" id="ARBA00009466"/>
    </source>
</evidence>
<keyword evidence="5" id="KW-0963">Cytoplasm</keyword>
<evidence type="ECO:0000256" key="4">
    <source>
        <dbReference type="ARBA" id="ARBA00022448"/>
    </source>
</evidence>
<feature type="non-terminal residue" evidence="9">
    <location>
        <position position="470"/>
    </location>
</feature>
<organism evidence="9 10">
    <name type="scientific">Meganyctiphanes norvegica</name>
    <name type="common">Northern krill</name>
    <name type="synonym">Thysanopoda norvegica</name>
    <dbReference type="NCBI Taxonomy" id="48144"/>
    <lineage>
        <taxon>Eukaryota</taxon>
        <taxon>Metazoa</taxon>
        <taxon>Ecdysozoa</taxon>
        <taxon>Arthropoda</taxon>
        <taxon>Crustacea</taxon>
        <taxon>Multicrustacea</taxon>
        <taxon>Malacostraca</taxon>
        <taxon>Eumalacostraca</taxon>
        <taxon>Eucarida</taxon>
        <taxon>Euphausiacea</taxon>
        <taxon>Euphausiidae</taxon>
        <taxon>Meganyctiphanes</taxon>
    </lineage>
</organism>
<comment type="subcellular location">
    <subcellularLocation>
        <location evidence="2">Cytoplasm</location>
    </subcellularLocation>
    <subcellularLocation>
        <location evidence="1">Nucleus</location>
    </subcellularLocation>
</comment>
<dbReference type="PANTHER" id="PTHR21452">
    <property type="entry name" value="EXPORTIN-6"/>
    <property type="match status" value="1"/>
</dbReference>
<comment type="caution">
    <text evidence="9">The sequence shown here is derived from an EMBL/GenBank/DDBJ whole genome shotgun (WGS) entry which is preliminary data.</text>
</comment>
<dbReference type="GO" id="GO:0006611">
    <property type="term" value="P:protein export from nucleus"/>
    <property type="evidence" value="ECO:0007669"/>
    <property type="project" value="InterPro"/>
</dbReference>